<feature type="domain" description="Niban 1/2/3" evidence="3">
    <location>
        <begin position="325"/>
        <end position="462"/>
    </location>
</feature>
<dbReference type="Proteomes" id="UP000824540">
    <property type="component" value="Unassembled WGS sequence"/>
</dbReference>
<feature type="compositionally biased region" description="Acidic residues" evidence="2">
    <location>
        <begin position="739"/>
        <end position="748"/>
    </location>
</feature>
<feature type="compositionally biased region" description="Low complexity" evidence="2">
    <location>
        <begin position="874"/>
        <end position="888"/>
    </location>
</feature>
<evidence type="ECO:0000313" key="5">
    <source>
        <dbReference type="Proteomes" id="UP000824540"/>
    </source>
</evidence>
<feature type="compositionally biased region" description="Polar residues" evidence="2">
    <location>
        <begin position="669"/>
        <end position="684"/>
    </location>
</feature>
<dbReference type="EMBL" id="JAFBMS010000007">
    <property type="protein sequence ID" value="KAG9351125.1"/>
    <property type="molecule type" value="Genomic_DNA"/>
</dbReference>
<feature type="non-terminal residue" evidence="4">
    <location>
        <position position="1"/>
    </location>
</feature>
<feature type="compositionally biased region" description="Low complexity" evidence="2">
    <location>
        <begin position="552"/>
        <end position="573"/>
    </location>
</feature>
<sequence>QADAQLKDFSIHYKHQYLVAFFSKVQDEVEQQKAGQMQLLKQREPPKPAEVLYEENVLYFDETRKWRERFVVVRANYSLECHDSYETFMKGVLPRNKLLPTGGTVLTSEDKYMVLVDKCFPDLNNVKEEFAPPMATMPGQFPVYLRLPFRRDSYFCFRQEARQIQFISILTDCIRHQNQDFLKKTACEVQAFLKAIRFYRQQKGLYESWDMLIGSDVRVLSNMLMEELLPSLQTEMLPRLKGRKTDRKKAWFATMEAVYILIQEQNLKGLSALKEECREMARQQEARIRSDMDQIITSRAFLEGKLRGMRPEELLQLLENSVIPNKLPPYLASILEELMGPISAGFQEVRVLCERQMNQLCRDFQESHSNEEQKLALEQLQKSSLQGCYQHVDVLQDQLQELHSRYNFSNCSGLVHSTQIDMQQLMENALFTFELLLRTALKDNPAKPGSALEKAKHRVLKQALLDITLPVVKKNLAPTFKTELQAYDEYIFADYSNFIQVENVYEDILLQTLESEVRKVVKEAASLKKHNLFMDGTDMRLISQSSLSECRTPTGSTPSSPARSSQSQSLDSPVLGNGKPESPTSSVTEAEMMKKVESPITAKTVREETQSTPEAEKDIPQLNPQLTIAQEEKEPTDSAPEAERDSTPNKAEENKDITLSTAEEEKDITQSTVEAEKQNTQSTPEAEAVNMPSALEAERESFTAETEDNTINIADSVKENTAITEETEESKPSAPNTEDILEVEEEETSVTVEAHKEDTPSAAETEEDTTKVAETQEEDTPIAAAATEEDMSCALEVAQEDLPSVAEVQTETAVSPTEPQSDAPSPSPNTAGEEVPGENSMAEAGTESSPVPADDEIEETEGSDDVTVPEPSPADSDGTAASTGGSSSVEIEISTDPAEGVEDNGAMSAEEGGAASSCADPTEEVTESDVSLTSDPMAEDTEGNTEVVSIDPAPEVTDTEECGNTVSTAEITEGGVATLRDEPTPEPTESPLPTAAVAPRVNSPAVVTPPEELEQEMAQAPDCIKEIRDLVVEIIEVEEMVQHYPDSNSA</sequence>
<organism evidence="4 5">
    <name type="scientific">Albula glossodonta</name>
    <name type="common">roundjaw bonefish</name>
    <dbReference type="NCBI Taxonomy" id="121402"/>
    <lineage>
        <taxon>Eukaryota</taxon>
        <taxon>Metazoa</taxon>
        <taxon>Chordata</taxon>
        <taxon>Craniata</taxon>
        <taxon>Vertebrata</taxon>
        <taxon>Euteleostomi</taxon>
        <taxon>Actinopterygii</taxon>
        <taxon>Neopterygii</taxon>
        <taxon>Teleostei</taxon>
        <taxon>Albuliformes</taxon>
        <taxon>Albulidae</taxon>
        <taxon>Albula</taxon>
    </lineage>
</organism>
<evidence type="ECO:0000259" key="3">
    <source>
        <dbReference type="Pfam" id="PF26086"/>
    </source>
</evidence>
<dbReference type="InterPro" id="IPR059060">
    <property type="entry name" value="Niban_1/2/3_dom"/>
</dbReference>
<keyword evidence="5" id="KW-1185">Reference proteome</keyword>
<feature type="region of interest" description="Disordered" evidence="2">
    <location>
        <begin position="547"/>
        <end position="1017"/>
    </location>
</feature>
<feature type="compositionally biased region" description="Basic and acidic residues" evidence="2">
    <location>
        <begin position="630"/>
        <end position="656"/>
    </location>
</feature>
<gene>
    <name evidence="4" type="ORF">JZ751_025015</name>
</gene>
<feature type="compositionally biased region" description="Polar residues" evidence="2">
    <location>
        <begin position="807"/>
        <end position="830"/>
    </location>
</feature>
<dbReference type="Pfam" id="PF26086">
    <property type="entry name" value="Niban2"/>
    <property type="match status" value="1"/>
</dbReference>
<evidence type="ECO:0000256" key="1">
    <source>
        <dbReference type="ARBA" id="ARBA00010251"/>
    </source>
</evidence>
<dbReference type="InterPro" id="IPR026088">
    <property type="entry name" value="Niban-like"/>
</dbReference>
<comment type="caution">
    <text evidence="4">The sequence shown here is derived from an EMBL/GenBank/DDBJ whole genome shotgun (WGS) entry which is preliminary data.</text>
</comment>
<dbReference type="Pfam" id="PF26089">
    <property type="entry name" value="PH_Niban2"/>
    <property type="match status" value="1"/>
</dbReference>
<accession>A0A8T2PF33</accession>
<protein>
    <recommendedName>
        <fullName evidence="3">Niban 1/2/3 domain-containing protein</fullName>
    </recommendedName>
</protein>
<proteinExistence type="inferred from homology"/>
<dbReference type="PANTHER" id="PTHR14392">
    <property type="entry name" value="NIBAN FAMILY MEMBER"/>
    <property type="match status" value="1"/>
</dbReference>
<feature type="compositionally biased region" description="Polar residues" evidence="2">
    <location>
        <begin position="709"/>
        <end position="724"/>
    </location>
</feature>
<dbReference type="CDD" id="cd23949">
    <property type="entry name" value="Niban-like"/>
    <property type="match status" value="1"/>
</dbReference>
<feature type="compositionally biased region" description="Low complexity" evidence="2">
    <location>
        <begin position="905"/>
        <end position="919"/>
    </location>
</feature>
<evidence type="ECO:0000256" key="2">
    <source>
        <dbReference type="SAM" id="MobiDB-lite"/>
    </source>
</evidence>
<evidence type="ECO:0000313" key="4">
    <source>
        <dbReference type="EMBL" id="KAG9351125.1"/>
    </source>
</evidence>
<dbReference type="AlphaFoldDB" id="A0A8T2PF33"/>
<dbReference type="OrthoDB" id="9010513at2759"/>
<feature type="compositionally biased region" description="Acidic residues" evidence="2">
    <location>
        <begin position="853"/>
        <end position="864"/>
    </location>
</feature>
<dbReference type="PANTHER" id="PTHR14392:SF3">
    <property type="entry name" value="PROTEIN NIBAN 1"/>
    <property type="match status" value="1"/>
</dbReference>
<comment type="similarity">
    <text evidence="1">Belongs to the Niban family.</text>
</comment>
<feature type="compositionally biased region" description="Basic and acidic residues" evidence="2">
    <location>
        <begin position="604"/>
        <end position="619"/>
    </location>
</feature>
<name>A0A8T2PF33_9TELE</name>
<reference evidence="4" key="1">
    <citation type="thesis" date="2021" institute="BYU ScholarsArchive" country="Provo, UT, USA">
        <title>Applications of and Algorithms for Genome Assembly and Genomic Analyses with an Emphasis on Marine Teleosts.</title>
        <authorList>
            <person name="Pickett B.D."/>
        </authorList>
    </citation>
    <scope>NUCLEOTIDE SEQUENCE</scope>
    <source>
        <strain evidence="4">HI-2016</strain>
    </source>
</reference>